<evidence type="ECO:0000313" key="4">
    <source>
        <dbReference type="Proteomes" id="UP000192739"/>
    </source>
</evidence>
<dbReference type="Pfam" id="PF00106">
    <property type="entry name" value="adh_short"/>
    <property type="match status" value="1"/>
</dbReference>
<dbReference type="InterPro" id="IPR036291">
    <property type="entry name" value="NAD(P)-bd_dom_sf"/>
</dbReference>
<dbReference type="PRINTS" id="PR00081">
    <property type="entry name" value="GDHRDH"/>
</dbReference>
<dbReference type="InterPro" id="IPR002347">
    <property type="entry name" value="SDR_fam"/>
</dbReference>
<keyword evidence="4" id="KW-1185">Reference proteome</keyword>
<comment type="caution">
    <text evidence="3">The sequence shown here is derived from an EMBL/GenBank/DDBJ whole genome shotgun (WGS) entry which is preliminary data.</text>
</comment>
<dbReference type="STRING" id="28445.BHQ20_04975"/>
<dbReference type="AlphaFoldDB" id="A0A1E3SJU4"/>
<sequence>MAGIDGVAVSTGASCGVGFALAKQFAKRGYDLIVADRDEEIHTAAAALSVLGTEVEPVNADMHCVDDAYLLYRRATAMGKPVVAAALSMPPPDGHLDGSLDSALEEVDDNVRATMLLARLLADEMVLHGSGSIVLTASPPKGMSSLDAAVYSAGSAFLQTYAEALQQDLRGTGVKVVALVPQPSHRDSAGLGDLLLAVIGRVPAGHPSSVARQALQALEQAEKHNMATRVASAMTSLACRILTDRVRGPVGQIISPTGEAV</sequence>
<comment type="similarity">
    <text evidence="1">Belongs to the short-chain dehydrogenases/reductases (SDR) family.</text>
</comment>
<dbReference type="RefSeq" id="WP_069417986.1">
    <property type="nucleotide sequence ID" value="NZ_CBCRZH010000014.1"/>
</dbReference>
<dbReference type="CDD" id="cd05233">
    <property type="entry name" value="SDR_c"/>
    <property type="match status" value="1"/>
</dbReference>
<dbReference type="Proteomes" id="UP000192739">
    <property type="component" value="Unassembled WGS sequence"/>
</dbReference>
<dbReference type="GO" id="GO:0016491">
    <property type="term" value="F:oxidoreductase activity"/>
    <property type="evidence" value="ECO:0007669"/>
    <property type="project" value="UniProtKB-KW"/>
</dbReference>
<proteinExistence type="inferred from homology"/>
<evidence type="ECO:0000313" key="3">
    <source>
        <dbReference type="EMBL" id="ORB02260.1"/>
    </source>
</evidence>
<keyword evidence="2" id="KW-0560">Oxidoreductase</keyword>
<dbReference type="SUPFAM" id="SSF51735">
    <property type="entry name" value="NAD(P)-binding Rossmann-fold domains"/>
    <property type="match status" value="1"/>
</dbReference>
<evidence type="ECO:0008006" key="5">
    <source>
        <dbReference type="Google" id="ProtNLM"/>
    </source>
</evidence>
<protein>
    <recommendedName>
        <fullName evidence="5">Oxidoreductase</fullName>
    </recommendedName>
</protein>
<evidence type="ECO:0000256" key="1">
    <source>
        <dbReference type="ARBA" id="ARBA00006484"/>
    </source>
</evidence>
<accession>A0A1E3SJU4</accession>
<dbReference type="EMBL" id="MVHT01000045">
    <property type="protein sequence ID" value="ORB02260.1"/>
    <property type="molecule type" value="Genomic_DNA"/>
</dbReference>
<name>A0A1E3SJU4_MYCIE</name>
<dbReference type="PANTHER" id="PTHR43669">
    <property type="entry name" value="5-KETO-D-GLUCONATE 5-REDUCTASE"/>
    <property type="match status" value="1"/>
</dbReference>
<reference evidence="3 4" key="1">
    <citation type="submission" date="2017-02" db="EMBL/GenBank/DDBJ databases">
        <title>The new phylogeny of genus Mycobacterium.</title>
        <authorList>
            <person name="Tortoli E."/>
            <person name="Trovato A."/>
            <person name="Cirillo D.M."/>
        </authorList>
    </citation>
    <scope>NUCLEOTIDE SEQUENCE [LARGE SCALE GENOMIC DNA]</scope>
    <source>
        <strain evidence="3 4">DSM 44049</strain>
    </source>
</reference>
<organism evidence="3 4">
    <name type="scientific">Mycobacterium intermedium</name>
    <dbReference type="NCBI Taxonomy" id="28445"/>
    <lineage>
        <taxon>Bacteria</taxon>
        <taxon>Bacillati</taxon>
        <taxon>Actinomycetota</taxon>
        <taxon>Actinomycetes</taxon>
        <taxon>Mycobacteriales</taxon>
        <taxon>Mycobacteriaceae</taxon>
        <taxon>Mycobacterium</taxon>
        <taxon>Mycobacterium simiae complex</taxon>
    </lineage>
</organism>
<dbReference type="Gene3D" id="3.40.50.720">
    <property type="entry name" value="NAD(P)-binding Rossmann-like Domain"/>
    <property type="match status" value="1"/>
</dbReference>
<dbReference type="PANTHER" id="PTHR43669:SF3">
    <property type="entry name" value="ALCOHOL DEHYDROGENASE, PUTATIVE (AFU_ORTHOLOGUE AFUA_3G03445)-RELATED"/>
    <property type="match status" value="1"/>
</dbReference>
<evidence type="ECO:0000256" key="2">
    <source>
        <dbReference type="ARBA" id="ARBA00023002"/>
    </source>
</evidence>
<gene>
    <name evidence="3" type="ORF">BST27_16715</name>
</gene>